<keyword evidence="2" id="KW-0472">Membrane</keyword>
<dbReference type="EMBL" id="BRYB01001096">
    <property type="protein sequence ID" value="GMI42850.1"/>
    <property type="molecule type" value="Genomic_DNA"/>
</dbReference>
<feature type="non-terminal residue" evidence="4">
    <location>
        <position position="1"/>
    </location>
</feature>
<evidence type="ECO:0000313" key="5">
    <source>
        <dbReference type="Proteomes" id="UP001165060"/>
    </source>
</evidence>
<feature type="domain" description="Cyclic nucleotide-binding" evidence="3">
    <location>
        <begin position="324"/>
        <end position="413"/>
    </location>
</feature>
<dbReference type="SUPFAM" id="SSF55961">
    <property type="entry name" value="Bet v1-like"/>
    <property type="match status" value="2"/>
</dbReference>
<feature type="transmembrane region" description="Helical" evidence="2">
    <location>
        <begin position="1750"/>
        <end position="1777"/>
    </location>
</feature>
<evidence type="ECO:0000256" key="2">
    <source>
        <dbReference type="SAM" id="Phobius"/>
    </source>
</evidence>
<accession>A0ABQ6N8Y2</accession>
<dbReference type="InterPro" id="IPR023393">
    <property type="entry name" value="START-like_dom_sf"/>
</dbReference>
<evidence type="ECO:0000313" key="4">
    <source>
        <dbReference type="EMBL" id="GMI42850.1"/>
    </source>
</evidence>
<evidence type="ECO:0000259" key="3">
    <source>
        <dbReference type="PROSITE" id="PS50042"/>
    </source>
</evidence>
<keyword evidence="5" id="KW-1185">Reference proteome</keyword>
<evidence type="ECO:0000256" key="1">
    <source>
        <dbReference type="SAM" id="MobiDB-lite"/>
    </source>
</evidence>
<feature type="transmembrane region" description="Helical" evidence="2">
    <location>
        <begin position="1798"/>
        <end position="1818"/>
    </location>
</feature>
<dbReference type="InterPro" id="IPR013099">
    <property type="entry name" value="K_chnl_dom"/>
</dbReference>
<keyword evidence="2" id="KW-1133">Transmembrane helix</keyword>
<dbReference type="SUPFAM" id="SSF81324">
    <property type="entry name" value="Voltage-gated potassium channels"/>
    <property type="match status" value="1"/>
</dbReference>
<keyword evidence="2" id="KW-0812">Transmembrane</keyword>
<dbReference type="CDD" id="cd00038">
    <property type="entry name" value="CAP_ED"/>
    <property type="match status" value="1"/>
</dbReference>
<dbReference type="Pfam" id="PF00027">
    <property type="entry name" value="cNMP_binding"/>
    <property type="match status" value="1"/>
</dbReference>
<dbReference type="Gene3D" id="1.10.287.70">
    <property type="match status" value="1"/>
</dbReference>
<feature type="region of interest" description="Disordered" evidence="1">
    <location>
        <begin position="642"/>
        <end position="666"/>
    </location>
</feature>
<dbReference type="InterPro" id="IPR051413">
    <property type="entry name" value="K/Na_HCN_channel"/>
</dbReference>
<feature type="transmembrane region" description="Helical" evidence="2">
    <location>
        <begin position="1901"/>
        <end position="1923"/>
    </location>
</feature>
<reference evidence="4 5" key="1">
    <citation type="journal article" date="2023" name="Commun. Biol.">
        <title>Genome analysis of Parmales, the sister group of diatoms, reveals the evolutionary specialization of diatoms from phago-mixotrophs to photoautotrophs.</title>
        <authorList>
            <person name="Ban H."/>
            <person name="Sato S."/>
            <person name="Yoshikawa S."/>
            <person name="Yamada K."/>
            <person name="Nakamura Y."/>
            <person name="Ichinomiya M."/>
            <person name="Sato N."/>
            <person name="Blanc-Mathieu R."/>
            <person name="Endo H."/>
            <person name="Kuwata A."/>
            <person name="Ogata H."/>
        </authorList>
    </citation>
    <scope>NUCLEOTIDE SEQUENCE [LARGE SCALE GENOMIC DNA]</scope>
</reference>
<dbReference type="Proteomes" id="UP001165060">
    <property type="component" value="Unassembled WGS sequence"/>
</dbReference>
<feature type="transmembrane region" description="Helical" evidence="2">
    <location>
        <begin position="213"/>
        <end position="235"/>
    </location>
</feature>
<dbReference type="InterPro" id="IPR014710">
    <property type="entry name" value="RmlC-like_jellyroll"/>
</dbReference>
<dbReference type="Gene3D" id="3.30.530.20">
    <property type="match status" value="3"/>
</dbReference>
<feature type="transmembrane region" description="Helical" evidence="2">
    <location>
        <begin position="1824"/>
        <end position="1848"/>
    </location>
</feature>
<feature type="compositionally biased region" description="Low complexity" evidence="1">
    <location>
        <begin position="486"/>
        <end position="518"/>
    </location>
</feature>
<name>A0ABQ6N8Y2_9STRA</name>
<dbReference type="PANTHER" id="PTHR45689:SF5">
    <property type="entry name" value="I[[H]] CHANNEL, ISOFORM E"/>
    <property type="match status" value="1"/>
</dbReference>
<proteinExistence type="predicted"/>
<dbReference type="Gene3D" id="1.10.287.630">
    <property type="entry name" value="Helix hairpin bin"/>
    <property type="match status" value="1"/>
</dbReference>
<feature type="transmembrane region" description="Helical" evidence="2">
    <location>
        <begin position="1935"/>
        <end position="1958"/>
    </location>
</feature>
<dbReference type="SUPFAM" id="SSF51206">
    <property type="entry name" value="cAMP-binding domain-like"/>
    <property type="match status" value="1"/>
</dbReference>
<gene>
    <name evidence="4" type="ORF">TeGR_g1270</name>
</gene>
<organism evidence="4 5">
    <name type="scientific">Tetraparma gracilis</name>
    <dbReference type="NCBI Taxonomy" id="2962635"/>
    <lineage>
        <taxon>Eukaryota</taxon>
        <taxon>Sar</taxon>
        <taxon>Stramenopiles</taxon>
        <taxon>Ochrophyta</taxon>
        <taxon>Bolidophyceae</taxon>
        <taxon>Parmales</taxon>
        <taxon>Triparmaceae</taxon>
        <taxon>Tetraparma</taxon>
    </lineage>
</organism>
<protein>
    <recommendedName>
        <fullName evidence="3">Cyclic nucleotide-binding domain-containing protein</fullName>
    </recommendedName>
</protein>
<dbReference type="PANTHER" id="PTHR45689">
    <property type="entry name" value="I[[H]] CHANNEL, ISOFORM E"/>
    <property type="match status" value="1"/>
</dbReference>
<sequence length="2096" mass="230906">ALIPVLPSPSVKTLTRFNTFSDLVIIDDTDTPSAPGALRSNRQVPTWRLPASEARAYWETLHFLVSSTNCFIVPVRMVFAQRETYYESFVFASANNVIAATLLLDFYLRCRKFCFEEGGQVATSSKAIYHHYKKGWMYIDLVSAFPSFNVSAPPPRACAPVLPWMLQPKLAIQSSSMMEQLNAAVYVVAQALYTVGYGDIPISNTNLARSFSVVIMFIGSFCFAMVIAVMSSVIANQDILYMEFRQKMETLSSYMKYRGLKEELQMKISNHFDYLFSVQFGKLELQILDELPAALKSEVLMLNEFLVKNHPFIKSSNDKFFTGELIKILIPRTYSPNEVVVFRHSPTPCMFFIRFGKINLLALDDVSTVTSLLAGEHFGGFEFLFDVLFEHTHKTGTFSELLVLERSQFDTLLAHPRFEDQQKHLKATVTDLSKYLNQSLLGVGQAKYTKTQKKLSQRERQRTTSLDVTAMREEEDEKFDFDFDFDTVSPSTSTPNSPMPPSRSADGSSSPKTPSSPKRTLKEFRTLNKTLRDPTDVFPHRLIRKLASDISTMKASGTMQAALAEAPRAQPDLPGGELLSSVVRGASAVTRGASAVTRTAVPSLAGMKSKLPGTFVGGIPSLESGLSSGLARSKKAIESVVGKGGKSRSFKRSGRELSMPTKQRETSVATRVIRDMTGGGENVLDEQGRFGRERVAGYVLEDLATVAEVLHDRFKRYACARWEVLPGTLGNSAVRYHRRLDSDSVLWGRARGTVAAAADRVAAFMWAASSYARCEEHKKDHPGRERVTVPMEGSRSQLTLVKYKVGGPLDDRVVALWNTWDVLENGNIIIAISDYEESGQSAAVDELERHFFPALNGGVRASFRGGYLFQSMAPNVCQLTAIFRGTVGGALVPSMTANMILRKGLTPISKMQDGFRRGSRQVDAEIRNHGLSDGSALKGLGTLGAAATPQSQTDLLSKCLAIDKGDEDAPAFSIRASVISSARSSTRSTSSSTRSAIGVGGSRKKVKRKSVFGSRAFGDGGNITLQLKALAGLRTASEWEIVESPSALVDMHAKFEHASEGTRPAVLGRADSILDCSPEEAFLWLVSGPTSLEQTRLGQDRGDPLSIVVSEKGPFEYVKAAIRKFPFRITNREYVMSTIGIRGEGGSYIVGASSVDKSVPIDYGGSSFRSIRGDLTCLTVIYPHVSALDFKQCRVTHLMRWNGAGNVPTWHMQTELPSSLGLIWSMREVFERDELVDDFENERLADKMRDSEQTYSASETSTVTAVRDKLESFVGSLQSSPDPRVTIEVGTTASEATGKASTTFDDSLERCAAWSVLMDSRFNQKRHIGASSDKAVAEENEHSSVFLGTLGSSSRITSTREFLMRVIWLREDIGTILVVGSSIEMNEIPHDATMKRISVEMLWKFTAMDEVAGVPQTHVSWTLSTKEPGLGIFHADAALVLAQLGHLAERRVAVDRSADIDDNVTIRNRADLEQHSPDDFSEQDKARISRGQNSLGLFSLENKLSKLKVASRTIQAKSHVDMNGVTWYWGKATLKASSRQAAAAAWNFERRTTKQDASVFHKVITQSSTHTKIVYGRKAFVKDIDFVSIATWRRTSDKSVVIVTEPYNAPEMPVQQQMLRAKIRSFMKFTDTGDSESSVQLVFSAEVGAGGRRVTEQLVGNQLALLTSMQNFLQDTVPLDEWSPADGTATGERLAAPTTAEAQEGKKGEHFEHVAIRVFEVFGEAIPGCVLQCVAIMNGLQDNTLTGANLAASIASIAISAATCGFTMGTISFDYDVHPARRKDPSQKQFYGYVPDTALGRTGIFVTMCLNNAIMLIIRSMGMALMLAYNTRALASCLLADFAIYFILKVVRRDFWYWAMDFRSTPANVMMSITHRLVCKTVVDFTSVIQFSHPGELGGVYFTYSVATSLAFLLVAFSLYFGSRDADDVFIEQDTALVGVLVLESLWCVSFSAIIYLMKPGHRSRFTSTMTSRKLLQVKVWLATNWAKWEEGKPEWFDDLWKNSIPDDLLPPSAERNARASTRSAIMHMRSSLRASGINGIGPVRALPGQRFGGAVRKSKAELGERTVDEVGLGLRASRRRDGGGAGGARVEPVMD</sequence>
<feature type="region of interest" description="Disordered" evidence="1">
    <location>
        <begin position="483"/>
        <end position="521"/>
    </location>
</feature>
<dbReference type="Pfam" id="PF07885">
    <property type="entry name" value="Ion_trans_2"/>
    <property type="match status" value="1"/>
</dbReference>
<dbReference type="InterPro" id="IPR018490">
    <property type="entry name" value="cNMP-bd_dom_sf"/>
</dbReference>
<dbReference type="PROSITE" id="PS50042">
    <property type="entry name" value="CNMP_BINDING_3"/>
    <property type="match status" value="1"/>
</dbReference>
<dbReference type="InterPro" id="IPR000595">
    <property type="entry name" value="cNMP-bd_dom"/>
</dbReference>
<dbReference type="Gene3D" id="2.60.120.10">
    <property type="entry name" value="Jelly Rolls"/>
    <property type="match status" value="1"/>
</dbReference>
<comment type="caution">
    <text evidence="4">The sequence shown here is derived from an EMBL/GenBank/DDBJ whole genome shotgun (WGS) entry which is preliminary data.</text>
</comment>